<protein>
    <recommendedName>
        <fullName evidence="3">DUF4371 domain-containing protein</fullName>
    </recommendedName>
</protein>
<keyword evidence="2" id="KW-1185">Reference proteome</keyword>
<evidence type="ECO:0008006" key="3">
    <source>
        <dbReference type="Google" id="ProtNLM"/>
    </source>
</evidence>
<accession>A0AAV0WS73</accession>
<organism evidence="1 2">
    <name type="scientific">Macrosiphum euphorbiae</name>
    <name type="common">potato aphid</name>
    <dbReference type="NCBI Taxonomy" id="13131"/>
    <lineage>
        <taxon>Eukaryota</taxon>
        <taxon>Metazoa</taxon>
        <taxon>Ecdysozoa</taxon>
        <taxon>Arthropoda</taxon>
        <taxon>Hexapoda</taxon>
        <taxon>Insecta</taxon>
        <taxon>Pterygota</taxon>
        <taxon>Neoptera</taxon>
        <taxon>Paraneoptera</taxon>
        <taxon>Hemiptera</taxon>
        <taxon>Sternorrhyncha</taxon>
        <taxon>Aphidomorpha</taxon>
        <taxon>Aphidoidea</taxon>
        <taxon>Aphididae</taxon>
        <taxon>Macrosiphini</taxon>
        <taxon>Macrosiphum</taxon>
    </lineage>
</organism>
<dbReference type="Proteomes" id="UP001160148">
    <property type="component" value="Unassembled WGS sequence"/>
</dbReference>
<dbReference type="AlphaFoldDB" id="A0AAV0WS73"/>
<name>A0AAV0WS73_9HEMI</name>
<dbReference type="EMBL" id="CARXXK010000002">
    <property type="protein sequence ID" value="CAI6358658.1"/>
    <property type="molecule type" value="Genomic_DNA"/>
</dbReference>
<reference evidence="1 2" key="1">
    <citation type="submission" date="2023-01" db="EMBL/GenBank/DDBJ databases">
        <authorList>
            <person name="Whitehead M."/>
        </authorList>
    </citation>
    <scope>NUCLEOTIDE SEQUENCE [LARGE SCALE GENOMIC DNA]</scope>
</reference>
<gene>
    <name evidence="1" type="ORF">MEUPH1_LOCUS14153</name>
</gene>
<evidence type="ECO:0000313" key="1">
    <source>
        <dbReference type="EMBL" id="CAI6358658.1"/>
    </source>
</evidence>
<evidence type="ECO:0000313" key="2">
    <source>
        <dbReference type="Proteomes" id="UP001160148"/>
    </source>
</evidence>
<sequence>MKLKGTKATNIIKNVFAPIEKSIITKKLNNNKFSVMIDESTDIACTSTMCIVVRSFDTNIGKISTQFLDLLPVYDCEHPDQVNT</sequence>
<comment type="caution">
    <text evidence="1">The sequence shown here is derived from an EMBL/GenBank/DDBJ whole genome shotgun (WGS) entry which is preliminary data.</text>
</comment>
<proteinExistence type="predicted"/>